<gene>
    <name evidence="1" type="ORF">SETTUDRAFT_177580</name>
</gene>
<proteinExistence type="predicted"/>
<accession>R0JYG5</accession>
<dbReference type="GeneID" id="19401545"/>
<name>R0JYG5_EXST2</name>
<reference evidence="1 2" key="1">
    <citation type="journal article" date="2012" name="PLoS Pathog.">
        <title>Diverse lifestyles and strategies of plant pathogenesis encoded in the genomes of eighteen Dothideomycetes fungi.</title>
        <authorList>
            <person name="Ohm R.A."/>
            <person name="Feau N."/>
            <person name="Henrissat B."/>
            <person name="Schoch C.L."/>
            <person name="Horwitz B.A."/>
            <person name="Barry K.W."/>
            <person name="Condon B.J."/>
            <person name="Copeland A.C."/>
            <person name="Dhillon B."/>
            <person name="Glaser F."/>
            <person name="Hesse C.N."/>
            <person name="Kosti I."/>
            <person name="LaButti K."/>
            <person name="Lindquist E.A."/>
            <person name="Lucas S."/>
            <person name="Salamov A.A."/>
            <person name="Bradshaw R.E."/>
            <person name="Ciuffetti L."/>
            <person name="Hamelin R.C."/>
            <person name="Kema G.H.J."/>
            <person name="Lawrence C."/>
            <person name="Scott J.A."/>
            <person name="Spatafora J.W."/>
            <person name="Turgeon B.G."/>
            <person name="de Wit P.J.G.M."/>
            <person name="Zhong S."/>
            <person name="Goodwin S.B."/>
            <person name="Grigoriev I.V."/>
        </authorList>
    </citation>
    <scope>NUCLEOTIDE SEQUENCE [LARGE SCALE GENOMIC DNA]</scope>
    <source>
        <strain evidence="2">28A</strain>
    </source>
</reference>
<keyword evidence="2" id="KW-1185">Reference proteome</keyword>
<dbReference type="OrthoDB" id="3694139at2759"/>
<evidence type="ECO:0000313" key="1">
    <source>
        <dbReference type="EMBL" id="EOA85948.1"/>
    </source>
</evidence>
<sequence>MVLPDIYPSPGSLDLGQLVQDRLKRVNQQFPALAPTTLEDFRRVADELSTISDVCQATIKRLAAQDGVYDATKALDETERALDWAVFLSQVKVDHVPAQRALLFRAHNQPATDHPGVYISAAQKIPFNDEYRQKSSVQGFIKSLGRHLGKKVIEARCQTVRVFSNQGHVVL</sequence>
<evidence type="ECO:0000313" key="2">
    <source>
        <dbReference type="Proteomes" id="UP000016935"/>
    </source>
</evidence>
<reference evidence="1 2" key="2">
    <citation type="journal article" date="2013" name="PLoS Genet.">
        <title>Comparative genome structure, secondary metabolite, and effector coding capacity across Cochliobolus pathogens.</title>
        <authorList>
            <person name="Condon B.J."/>
            <person name="Leng Y."/>
            <person name="Wu D."/>
            <person name="Bushley K.E."/>
            <person name="Ohm R.A."/>
            <person name="Otillar R."/>
            <person name="Martin J."/>
            <person name="Schackwitz W."/>
            <person name="Grimwood J."/>
            <person name="MohdZainudin N."/>
            <person name="Xue C."/>
            <person name="Wang R."/>
            <person name="Manning V.A."/>
            <person name="Dhillon B."/>
            <person name="Tu Z.J."/>
            <person name="Steffenson B.J."/>
            <person name="Salamov A."/>
            <person name="Sun H."/>
            <person name="Lowry S."/>
            <person name="LaButti K."/>
            <person name="Han J."/>
            <person name="Copeland A."/>
            <person name="Lindquist E."/>
            <person name="Barry K."/>
            <person name="Schmutz J."/>
            <person name="Baker S.E."/>
            <person name="Ciuffetti L.M."/>
            <person name="Grigoriev I.V."/>
            <person name="Zhong S."/>
            <person name="Turgeon B.G."/>
        </authorList>
    </citation>
    <scope>NUCLEOTIDE SEQUENCE [LARGE SCALE GENOMIC DNA]</scope>
    <source>
        <strain evidence="2">28A</strain>
    </source>
</reference>
<dbReference type="EMBL" id="KB908626">
    <property type="protein sequence ID" value="EOA85948.1"/>
    <property type="molecule type" value="Genomic_DNA"/>
</dbReference>
<dbReference type="HOGENOM" id="CLU_1563837_0_0_1"/>
<protein>
    <submittedName>
        <fullName evidence="1">Uncharacterized protein</fullName>
    </submittedName>
</protein>
<dbReference type="RefSeq" id="XP_008026498.1">
    <property type="nucleotide sequence ID" value="XM_008028307.1"/>
</dbReference>
<dbReference type="Proteomes" id="UP000016935">
    <property type="component" value="Unassembled WGS sequence"/>
</dbReference>
<organism evidence="1 2">
    <name type="scientific">Exserohilum turcicum (strain 28A)</name>
    <name type="common">Northern leaf blight fungus</name>
    <name type="synonym">Setosphaeria turcica</name>
    <dbReference type="NCBI Taxonomy" id="671987"/>
    <lineage>
        <taxon>Eukaryota</taxon>
        <taxon>Fungi</taxon>
        <taxon>Dikarya</taxon>
        <taxon>Ascomycota</taxon>
        <taxon>Pezizomycotina</taxon>
        <taxon>Dothideomycetes</taxon>
        <taxon>Pleosporomycetidae</taxon>
        <taxon>Pleosporales</taxon>
        <taxon>Pleosporineae</taxon>
        <taxon>Pleosporaceae</taxon>
        <taxon>Exserohilum</taxon>
    </lineage>
</organism>
<dbReference type="AlphaFoldDB" id="R0JYG5"/>